<evidence type="ECO:0000256" key="1">
    <source>
        <dbReference type="ARBA" id="ARBA00004123"/>
    </source>
</evidence>
<dbReference type="NCBIfam" id="TIGR00617">
    <property type="entry name" value="rpa1"/>
    <property type="match status" value="1"/>
</dbReference>
<evidence type="ECO:0000256" key="3">
    <source>
        <dbReference type="ARBA" id="ARBA00022705"/>
    </source>
</evidence>
<keyword evidence="5 9" id="KW-0863">Zinc-finger</keyword>
<evidence type="ECO:0000259" key="13">
    <source>
        <dbReference type="Pfam" id="PF16900"/>
    </source>
</evidence>
<dbReference type="PANTHER" id="PTHR47165">
    <property type="entry name" value="OS03G0429900 PROTEIN"/>
    <property type="match status" value="1"/>
</dbReference>
<evidence type="ECO:0000259" key="12">
    <source>
        <dbReference type="Pfam" id="PF08646"/>
    </source>
</evidence>
<dbReference type="FunFam" id="2.40.50.140:FF:000117">
    <property type="entry name" value="Replication protein A subunit"/>
    <property type="match status" value="1"/>
</dbReference>
<dbReference type="InterPro" id="IPR012340">
    <property type="entry name" value="NA-bd_OB-fold"/>
</dbReference>
<dbReference type="InterPro" id="IPR004591">
    <property type="entry name" value="Rfa1"/>
</dbReference>
<keyword evidence="3 9" id="KW-0235">DNA replication</keyword>
<dbReference type="FunFam" id="2.40.50.140:FF:000041">
    <property type="entry name" value="Replication protein A subunit"/>
    <property type="match status" value="1"/>
</dbReference>
<protein>
    <recommendedName>
        <fullName evidence="9">Replication protein A subunit</fullName>
    </recommendedName>
</protein>
<evidence type="ECO:0000256" key="4">
    <source>
        <dbReference type="ARBA" id="ARBA00022723"/>
    </source>
</evidence>
<dbReference type="InterPro" id="IPR031657">
    <property type="entry name" value="REPA_OB_2"/>
</dbReference>
<evidence type="ECO:0000256" key="7">
    <source>
        <dbReference type="ARBA" id="ARBA00023125"/>
    </source>
</evidence>
<sequence length="615" mass="68958">MAEQAITQGSIRAIFDPNGSTIDHPVMQCVQLKTIEPKAGDQSAQPRFRIVLSDMRNFIQTMLATAANDLVTSGKLKKGSIVRLLKFNPQLVKEKMILIILDLEVLDHYGEHEKIGNPVALDMKPDVKPQPAAISGDGFYGNKPAPQPQPPQRALPSHTAKPSSSAYPNLYPIESLSPYAHKWTIRVRCTFKSDIKTWHNKNGEGKLFSVNLLDETGEIRATGFTEACDRLYDMFQVDSIYYISTPCRVTFAKKQFSNLPNDYELTFEKDTEVEKAEDQSNAPKVRYSFTKIGELPSVEKDTTIDTIGILKEVGEVATITSQKTNKDFDKRELVLADDTQTNVRLTIWGKTATNFDAPLESVIAFKGVKVSDFGVRSLSLLSSGSMTIDPDIEEAHQLKGWYDRNSGAQFNSLASMAGNSGGGPKTYKLISQILEEEVGLTADQPSIFDVKASTVYIKHNNATLSYPACQSEGCSKKVLEENPGEWWCEKCQKKWPKPEYRYIMQVNVADHTGQMWLSCFDKQGRGIMGMSADQLQELKLQDEQNGTHTFDDALQDATCKQFSFKVKASMEVYNDSPRIRYAVLGMYPINYSQECRRLTEMLKQYEIGSDSLFVH</sequence>
<comment type="subcellular location">
    <subcellularLocation>
        <location evidence="1 9">Nucleus</location>
    </subcellularLocation>
</comment>
<evidence type="ECO:0000256" key="2">
    <source>
        <dbReference type="ARBA" id="ARBA00005690"/>
    </source>
</evidence>
<comment type="subunit">
    <text evidence="9">Component of the heterotrimeric canonical replication protein A complex (RPA).</text>
</comment>
<dbReference type="OrthoDB" id="1751331at2759"/>
<organism evidence="14 15">
    <name type="scientific">Delitschia confertaspora ATCC 74209</name>
    <dbReference type="NCBI Taxonomy" id="1513339"/>
    <lineage>
        <taxon>Eukaryota</taxon>
        <taxon>Fungi</taxon>
        <taxon>Dikarya</taxon>
        <taxon>Ascomycota</taxon>
        <taxon>Pezizomycotina</taxon>
        <taxon>Dothideomycetes</taxon>
        <taxon>Pleosporomycetidae</taxon>
        <taxon>Pleosporales</taxon>
        <taxon>Delitschiaceae</taxon>
        <taxon>Delitschia</taxon>
    </lineage>
</organism>
<feature type="domain" description="Replication factor-A protein 1 N-terminal" evidence="11">
    <location>
        <begin position="6"/>
        <end position="107"/>
    </location>
</feature>
<feature type="domain" description="Replication factor A C-terminal" evidence="12">
    <location>
        <begin position="448"/>
        <end position="598"/>
    </location>
</feature>
<dbReference type="EMBL" id="ML993865">
    <property type="protein sequence ID" value="KAF2204931.1"/>
    <property type="molecule type" value="Genomic_DNA"/>
</dbReference>
<dbReference type="Pfam" id="PF04057">
    <property type="entry name" value="Rep-A_N"/>
    <property type="match status" value="1"/>
</dbReference>
<dbReference type="Gene3D" id="2.40.50.140">
    <property type="entry name" value="Nucleic acid-binding proteins"/>
    <property type="match status" value="4"/>
</dbReference>
<comment type="function">
    <text evidence="9">As part of the replication protein A (RPA/RP-A), a single-stranded DNA-binding heterotrimeric complex, may play an essential role in DNA replication, recombination and repair. Binds and stabilizes single-stranded DNA intermediates, preventing complementary DNA reannealing and recruiting different proteins involved in DNA metabolism.</text>
</comment>
<dbReference type="InterPro" id="IPR047192">
    <property type="entry name" value="Euk_RPA1_DBD_C"/>
</dbReference>
<dbReference type="CDD" id="cd04477">
    <property type="entry name" value="RPA1N"/>
    <property type="match status" value="1"/>
</dbReference>
<keyword evidence="4 9" id="KW-0479">Metal-binding</keyword>
<dbReference type="CDD" id="cd04474">
    <property type="entry name" value="RPA1_DBD_A"/>
    <property type="match status" value="1"/>
</dbReference>
<evidence type="ECO:0000256" key="9">
    <source>
        <dbReference type="RuleBase" id="RU364130"/>
    </source>
</evidence>
<dbReference type="Pfam" id="PF08646">
    <property type="entry name" value="Rep_fac-A_C"/>
    <property type="match status" value="1"/>
</dbReference>
<dbReference type="InterPro" id="IPR013955">
    <property type="entry name" value="Rep_factor-A_C"/>
</dbReference>
<evidence type="ECO:0000259" key="11">
    <source>
        <dbReference type="Pfam" id="PF04057"/>
    </source>
</evidence>
<feature type="region of interest" description="Disordered" evidence="10">
    <location>
        <begin position="132"/>
        <end position="163"/>
    </location>
</feature>
<dbReference type="GO" id="GO:0006281">
    <property type="term" value="P:DNA repair"/>
    <property type="evidence" value="ECO:0007669"/>
    <property type="project" value="InterPro"/>
</dbReference>
<feature type="domain" description="Replication protein A OB" evidence="13">
    <location>
        <begin position="292"/>
        <end position="389"/>
    </location>
</feature>
<dbReference type="GO" id="GO:0006310">
    <property type="term" value="P:DNA recombination"/>
    <property type="evidence" value="ECO:0007669"/>
    <property type="project" value="InterPro"/>
</dbReference>
<evidence type="ECO:0000256" key="6">
    <source>
        <dbReference type="ARBA" id="ARBA00022833"/>
    </source>
</evidence>
<dbReference type="GO" id="GO:0007004">
    <property type="term" value="P:telomere maintenance via telomerase"/>
    <property type="evidence" value="ECO:0007669"/>
    <property type="project" value="UniProtKB-ARBA"/>
</dbReference>
<dbReference type="CDD" id="cd04475">
    <property type="entry name" value="RPA1_DBD_B"/>
    <property type="match status" value="1"/>
</dbReference>
<dbReference type="CDD" id="cd04476">
    <property type="entry name" value="RPA1_DBD_C"/>
    <property type="match status" value="1"/>
</dbReference>
<dbReference type="GO" id="GO:0000781">
    <property type="term" value="C:chromosome, telomeric region"/>
    <property type="evidence" value="ECO:0007669"/>
    <property type="project" value="UniProtKB-ARBA"/>
</dbReference>
<dbReference type="InterPro" id="IPR007199">
    <property type="entry name" value="Rep_factor-A_N"/>
</dbReference>
<comment type="caution">
    <text evidence="14">The sequence shown here is derived from an EMBL/GenBank/DDBJ whole genome shotgun (WGS) entry which is preliminary data.</text>
</comment>
<dbReference type="GO" id="GO:0008270">
    <property type="term" value="F:zinc ion binding"/>
    <property type="evidence" value="ECO:0007669"/>
    <property type="project" value="UniProtKB-KW"/>
</dbReference>
<accession>A0A9P4JSU7</accession>
<dbReference type="FunFam" id="2.40.50.140:FF:000064">
    <property type="entry name" value="Replication protein A subunit"/>
    <property type="match status" value="1"/>
</dbReference>
<dbReference type="SUPFAM" id="SSF50249">
    <property type="entry name" value="Nucleic acid-binding proteins"/>
    <property type="match status" value="4"/>
</dbReference>
<evidence type="ECO:0000256" key="5">
    <source>
        <dbReference type="ARBA" id="ARBA00022771"/>
    </source>
</evidence>
<name>A0A9P4JSU7_9PLEO</name>
<dbReference type="GO" id="GO:0005662">
    <property type="term" value="C:DNA replication factor A complex"/>
    <property type="evidence" value="ECO:0007669"/>
    <property type="project" value="UniProtKB-ARBA"/>
</dbReference>
<dbReference type="AlphaFoldDB" id="A0A9P4JSU7"/>
<evidence type="ECO:0000313" key="14">
    <source>
        <dbReference type="EMBL" id="KAF2204931.1"/>
    </source>
</evidence>
<evidence type="ECO:0000313" key="15">
    <source>
        <dbReference type="Proteomes" id="UP000799536"/>
    </source>
</evidence>
<keyword evidence="6 9" id="KW-0862">Zinc</keyword>
<dbReference type="FunFam" id="2.40.50.140:FF:000090">
    <property type="entry name" value="Replication protein A subunit"/>
    <property type="match status" value="1"/>
</dbReference>
<gene>
    <name evidence="14" type="ORF">GQ43DRAFT_477786</name>
</gene>
<dbReference type="PANTHER" id="PTHR47165:SF4">
    <property type="entry name" value="OS03G0429900 PROTEIN"/>
    <property type="match status" value="1"/>
</dbReference>
<reference evidence="14" key="1">
    <citation type="journal article" date="2020" name="Stud. Mycol.">
        <title>101 Dothideomycetes genomes: a test case for predicting lifestyles and emergence of pathogens.</title>
        <authorList>
            <person name="Haridas S."/>
            <person name="Albert R."/>
            <person name="Binder M."/>
            <person name="Bloem J."/>
            <person name="Labutti K."/>
            <person name="Salamov A."/>
            <person name="Andreopoulos B."/>
            <person name="Baker S."/>
            <person name="Barry K."/>
            <person name="Bills G."/>
            <person name="Bluhm B."/>
            <person name="Cannon C."/>
            <person name="Castanera R."/>
            <person name="Culley D."/>
            <person name="Daum C."/>
            <person name="Ezra D."/>
            <person name="Gonzalez J."/>
            <person name="Henrissat B."/>
            <person name="Kuo A."/>
            <person name="Liang C."/>
            <person name="Lipzen A."/>
            <person name="Lutzoni F."/>
            <person name="Magnuson J."/>
            <person name="Mondo S."/>
            <person name="Nolan M."/>
            <person name="Ohm R."/>
            <person name="Pangilinan J."/>
            <person name="Park H.-J."/>
            <person name="Ramirez L."/>
            <person name="Alfaro M."/>
            <person name="Sun H."/>
            <person name="Tritt A."/>
            <person name="Yoshinaga Y."/>
            <person name="Zwiers L.-H."/>
            <person name="Turgeon B."/>
            <person name="Goodwin S."/>
            <person name="Spatafora J."/>
            <person name="Crous P."/>
            <person name="Grigoriev I."/>
        </authorList>
    </citation>
    <scope>NUCLEOTIDE SEQUENCE</scope>
    <source>
        <strain evidence="14">ATCC 74209</strain>
    </source>
</reference>
<dbReference type="GO" id="GO:0006260">
    <property type="term" value="P:DNA replication"/>
    <property type="evidence" value="ECO:0007669"/>
    <property type="project" value="UniProtKB-KW"/>
</dbReference>
<evidence type="ECO:0000256" key="10">
    <source>
        <dbReference type="SAM" id="MobiDB-lite"/>
    </source>
</evidence>
<keyword evidence="15" id="KW-1185">Reference proteome</keyword>
<keyword evidence="7 9" id="KW-0238">DNA-binding</keyword>
<comment type="similarity">
    <text evidence="2 9">Belongs to the replication factor A protein 1 family.</text>
</comment>
<dbReference type="GO" id="GO:0003697">
    <property type="term" value="F:single-stranded DNA binding"/>
    <property type="evidence" value="ECO:0007669"/>
    <property type="project" value="UniProtKB-ARBA"/>
</dbReference>
<dbReference type="Proteomes" id="UP000799536">
    <property type="component" value="Unassembled WGS sequence"/>
</dbReference>
<evidence type="ECO:0000256" key="8">
    <source>
        <dbReference type="ARBA" id="ARBA00023242"/>
    </source>
</evidence>
<dbReference type="Pfam" id="PF16900">
    <property type="entry name" value="REPA_OB_2"/>
    <property type="match status" value="1"/>
</dbReference>
<keyword evidence="8 9" id="KW-0539">Nucleus</keyword>
<proteinExistence type="inferred from homology"/>